<evidence type="ECO:0008006" key="4">
    <source>
        <dbReference type="Google" id="ProtNLM"/>
    </source>
</evidence>
<gene>
    <name evidence="2" type="ORF">COU06_00175</name>
</gene>
<dbReference type="EMBL" id="PFAY01000002">
    <property type="protein sequence ID" value="PIT93374.1"/>
    <property type="molecule type" value="Genomic_DNA"/>
</dbReference>
<keyword evidence="1" id="KW-0472">Membrane</keyword>
<reference evidence="3" key="1">
    <citation type="submission" date="2017-09" db="EMBL/GenBank/DDBJ databases">
        <title>Depth-based differentiation of microbial function through sediment-hosted aquifers and enrichment of novel symbionts in the deep terrestrial subsurface.</title>
        <authorList>
            <person name="Probst A.J."/>
            <person name="Ladd B."/>
            <person name="Jarett J.K."/>
            <person name="Geller-Mcgrath D.E."/>
            <person name="Sieber C.M.K."/>
            <person name="Emerson J.B."/>
            <person name="Anantharaman K."/>
            <person name="Thomas B.C."/>
            <person name="Malmstrom R."/>
            <person name="Stieglmeier M."/>
            <person name="Klingl A."/>
            <person name="Woyke T."/>
            <person name="Ryan C.M."/>
            <person name="Banfield J.F."/>
        </authorList>
    </citation>
    <scope>NUCLEOTIDE SEQUENCE [LARGE SCALE GENOMIC DNA]</scope>
</reference>
<evidence type="ECO:0000313" key="2">
    <source>
        <dbReference type="EMBL" id="PIT93374.1"/>
    </source>
</evidence>
<proteinExistence type="predicted"/>
<accession>A0A2M6WKW8</accession>
<feature type="transmembrane region" description="Helical" evidence="1">
    <location>
        <begin position="78"/>
        <end position="103"/>
    </location>
</feature>
<dbReference type="Proteomes" id="UP000229112">
    <property type="component" value="Unassembled WGS sequence"/>
</dbReference>
<name>A0A2M6WKW8_9BACT</name>
<evidence type="ECO:0000256" key="1">
    <source>
        <dbReference type="SAM" id="Phobius"/>
    </source>
</evidence>
<dbReference type="AlphaFoldDB" id="A0A2M6WKW8"/>
<dbReference type="Pfam" id="PF18895">
    <property type="entry name" value="T4SS_pilin"/>
    <property type="match status" value="1"/>
</dbReference>
<feature type="transmembrane region" description="Helical" evidence="1">
    <location>
        <begin position="42"/>
        <end position="66"/>
    </location>
</feature>
<organism evidence="2 3">
    <name type="scientific">Candidatus Harrisonbacteria bacterium CG10_big_fil_rev_8_21_14_0_10_38_8</name>
    <dbReference type="NCBI Taxonomy" id="1974582"/>
    <lineage>
        <taxon>Bacteria</taxon>
        <taxon>Candidatus Harrisoniibacteriota</taxon>
    </lineage>
</organism>
<keyword evidence="1" id="KW-0812">Transmembrane</keyword>
<dbReference type="InterPro" id="IPR043993">
    <property type="entry name" value="T4SS_pilin"/>
</dbReference>
<comment type="caution">
    <text evidence="2">The sequence shown here is derived from an EMBL/GenBank/DDBJ whole genome shotgun (WGS) entry which is preliminary data.</text>
</comment>
<evidence type="ECO:0000313" key="3">
    <source>
        <dbReference type="Proteomes" id="UP000229112"/>
    </source>
</evidence>
<keyword evidence="1" id="KW-1133">Transmembrane helix</keyword>
<protein>
    <recommendedName>
        <fullName evidence="4">TrbC/VIRB2 family protein</fullName>
    </recommendedName>
</protein>
<sequence length="106" mass="11640">MLKYLLLLLIPVRSYAEEINLNNLDPLKGANVLEIISGILEFLRLAAAIVLPIMVIVGAYFILFSAGTPEKVKKGRDTILYSVIGFIIILMAEGIVAIVQRILLTS</sequence>